<dbReference type="Proteomes" id="UP000324222">
    <property type="component" value="Unassembled WGS sequence"/>
</dbReference>
<comment type="caution">
    <text evidence="2">The sequence shown here is derived from an EMBL/GenBank/DDBJ whole genome shotgun (WGS) entry which is preliminary data.</text>
</comment>
<accession>A0A5B7EY91</accession>
<feature type="region of interest" description="Disordered" evidence="1">
    <location>
        <begin position="149"/>
        <end position="173"/>
    </location>
</feature>
<gene>
    <name evidence="2" type="ORF">E2C01_032739</name>
</gene>
<feature type="region of interest" description="Disordered" evidence="1">
    <location>
        <begin position="25"/>
        <end position="52"/>
    </location>
</feature>
<dbReference type="EMBL" id="VSRR010004292">
    <property type="protein sequence ID" value="MPC39212.1"/>
    <property type="molecule type" value="Genomic_DNA"/>
</dbReference>
<evidence type="ECO:0000256" key="1">
    <source>
        <dbReference type="SAM" id="MobiDB-lite"/>
    </source>
</evidence>
<dbReference type="AlphaFoldDB" id="A0A5B7EY91"/>
<reference evidence="2 3" key="1">
    <citation type="submission" date="2019-05" db="EMBL/GenBank/DDBJ databases">
        <title>Another draft genome of Portunus trituberculatus and its Hox gene families provides insights of decapod evolution.</title>
        <authorList>
            <person name="Jeong J.-H."/>
            <person name="Song I."/>
            <person name="Kim S."/>
            <person name="Choi T."/>
            <person name="Kim D."/>
            <person name="Ryu S."/>
            <person name="Kim W."/>
        </authorList>
    </citation>
    <scope>NUCLEOTIDE SEQUENCE [LARGE SCALE GENOMIC DNA]</scope>
    <source>
        <tissue evidence="2">Muscle</tissue>
    </source>
</reference>
<protein>
    <submittedName>
        <fullName evidence="2">Uncharacterized protein</fullName>
    </submittedName>
</protein>
<proteinExistence type="predicted"/>
<sequence length="178" mass="19559">MAAASTDDDQMDTAISLTTATTRVLASTQSIPQDASHPPEQPPSTQAVHASDLGGNGSALVVTVLEHIPKVPLLQGPPFRLGYWEITCRRAGRDADTYNYSKVWPFNRDTDPNEVLRGLGPLDATCHLHQTTPLHPMWWAPWTSLGLQPRPPRDKARSQFRESPDTSSLEDRLPVVAC</sequence>
<keyword evidence="3" id="KW-1185">Reference proteome</keyword>
<evidence type="ECO:0000313" key="2">
    <source>
        <dbReference type="EMBL" id="MPC39212.1"/>
    </source>
</evidence>
<evidence type="ECO:0000313" key="3">
    <source>
        <dbReference type="Proteomes" id="UP000324222"/>
    </source>
</evidence>
<feature type="compositionally biased region" description="Basic and acidic residues" evidence="1">
    <location>
        <begin position="151"/>
        <end position="173"/>
    </location>
</feature>
<organism evidence="2 3">
    <name type="scientific">Portunus trituberculatus</name>
    <name type="common">Swimming crab</name>
    <name type="synonym">Neptunus trituberculatus</name>
    <dbReference type="NCBI Taxonomy" id="210409"/>
    <lineage>
        <taxon>Eukaryota</taxon>
        <taxon>Metazoa</taxon>
        <taxon>Ecdysozoa</taxon>
        <taxon>Arthropoda</taxon>
        <taxon>Crustacea</taxon>
        <taxon>Multicrustacea</taxon>
        <taxon>Malacostraca</taxon>
        <taxon>Eumalacostraca</taxon>
        <taxon>Eucarida</taxon>
        <taxon>Decapoda</taxon>
        <taxon>Pleocyemata</taxon>
        <taxon>Brachyura</taxon>
        <taxon>Eubrachyura</taxon>
        <taxon>Portunoidea</taxon>
        <taxon>Portunidae</taxon>
        <taxon>Portuninae</taxon>
        <taxon>Portunus</taxon>
    </lineage>
</organism>
<name>A0A5B7EY91_PORTR</name>